<dbReference type="HAMAP" id="MF_00385">
    <property type="entry name" value="Ribosomal_bS16"/>
    <property type="match status" value="1"/>
</dbReference>
<dbReference type="Proteomes" id="UP001302222">
    <property type="component" value="Unassembled WGS sequence"/>
</dbReference>
<dbReference type="PANTHER" id="PTHR12919">
    <property type="entry name" value="30S RIBOSOMAL PROTEIN S16"/>
    <property type="match status" value="1"/>
</dbReference>
<sequence length="178" mass="19204">MAVKIRLARRGRKKLAMYDIVIADARAPRDGKFIEKIGTYNPNTNPASINLNEESALKWVLNGAQPTDTTRAILSYKGILLKKHLQVGVNKGAISQDIADSKFNDWKTSKDLKISGKADGLDASKAADKAARLAREVEINAARAAAIAKKNTVEEEVVAEETEAPAAEGEEATTESAE</sequence>
<dbReference type="InterPro" id="IPR020592">
    <property type="entry name" value="Ribosomal_bS16_CS"/>
</dbReference>
<dbReference type="EMBL" id="JAYGIM010000017">
    <property type="protein sequence ID" value="MEA5429098.1"/>
    <property type="molecule type" value="Genomic_DNA"/>
</dbReference>
<dbReference type="GO" id="GO:0005840">
    <property type="term" value="C:ribosome"/>
    <property type="evidence" value="ECO:0007669"/>
    <property type="project" value="UniProtKB-KW"/>
</dbReference>
<evidence type="ECO:0000313" key="6">
    <source>
        <dbReference type="Proteomes" id="UP001302222"/>
    </source>
</evidence>
<name>A0ABU5SPB7_9BACT</name>
<dbReference type="PANTHER" id="PTHR12919:SF20">
    <property type="entry name" value="SMALL RIBOSOMAL SUBUNIT PROTEIN BS16M"/>
    <property type="match status" value="1"/>
</dbReference>
<dbReference type="SUPFAM" id="SSF54565">
    <property type="entry name" value="Ribosomal protein S16"/>
    <property type="match status" value="1"/>
</dbReference>
<dbReference type="Gene3D" id="3.30.1320.10">
    <property type="match status" value="1"/>
</dbReference>
<evidence type="ECO:0000256" key="3">
    <source>
        <dbReference type="HAMAP-Rule" id="MF_00385"/>
    </source>
</evidence>
<comment type="similarity">
    <text evidence="3">Belongs to the bacterial ribosomal protein bS16 family.</text>
</comment>
<evidence type="ECO:0000256" key="2">
    <source>
        <dbReference type="ARBA" id="ARBA00023274"/>
    </source>
</evidence>
<dbReference type="InterPro" id="IPR023803">
    <property type="entry name" value="Ribosomal_bS16_dom_sf"/>
</dbReference>
<dbReference type="Pfam" id="PF00886">
    <property type="entry name" value="Ribosomal_S16"/>
    <property type="match status" value="1"/>
</dbReference>
<feature type="compositionally biased region" description="Acidic residues" evidence="4">
    <location>
        <begin position="154"/>
        <end position="178"/>
    </location>
</feature>
<proteinExistence type="inferred from homology"/>
<dbReference type="NCBIfam" id="NF011094">
    <property type="entry name" value="PRK14521.1"/>
    <property type="match status" value="1"/>
</dbReference>
<accession>A0ABU5SPB7</accession>
<organism evidence="5 6">
    <name type="scientific">Arcicella lustrica</name>
    <dbReference type="NCBI Taxonomy" id="2984196"/>
    <lineage>
        <taxon>Bacteria</taxon>
        <taxon>Pseudomonadati</taxon>
        <taxon>Bacteroidota</taxon>
        <taxon>Cytophagia</taxon>
        <taxon>Cytophagales</taxon>
        <taxon>Flectobacillaceae</taxon>
        <taxon>Arcicella</taxon>
    </lineage>
</organism>
<protein>
    <recommendedName>
        <fullName evidence="3">Small ribosomal subunit protein bS16</fullName>
    </recommendedName>
</protein>
<evidence type="ECO:0000313" key="5">
    <source>
        <dbReference type="EMBL" id="MEA5429098.1"/>
    </source>
</evidence>
<keyword evidence="2 3" id="KW-0687">Ribonucleoprotein</keyword>
<dbReference type="NCBIfam" id="TIGR00002">
    <property type="entry name" value="S16"/>
    <property type="match status" value="1"/>
</dbReference>
<evidence type="ECO:0000256" key="1">
    <source>
        <dbReference type="ARBA" id="ARBA00022980"/>
    </source>
</evidence>
<comment type="caution">
    <text evidence="5">The sequence shown here is derived from an EMBL/GenBank/DDBJ whole genome shotgun (WGS) entry which is preliminary data.</text>
</comment>
<dbReference type="InterPro" id="IPR000307">
    <property type="entry name" value="Ribosomal_bS16"/>
</dbReference>
<keyword evidence="1 3" id="KW-0689">Ribosomal protein</keyword>
<keyword evidence="6" id="KW-1185">Reference proteome</keyword>
<dbReference type="RefSeq" id="WP_323689222.1">
    <property type="nucleotide sequence ID" value="NZ_JAYGIM010000017.1"/>
</dbReference>
<feature type="region of interest" description="Disordered" evidence="4">
    <location>
        <begin position="152"/>
        <end position="178"/>
    </location>
</feature>
<gene>
    <name evidence="3" type="primary">rpsP</name>
    <name evidence="5" type="ORF">VB798_21085</name>
</gene>
<dbReference type="PROSITE" id="PS00732">
    <property type="entry name" value="RIBOSOMAL_S16"/>
    <property type="match status" value="1"/>
</dbReference>
<evidence type="ECO:0000256" key="4">
    <source>
        <dbReference type="SAM" id="MobiDB-lite"/>
    </source>
</evidence>
<reference evidence="5 6" key="1">
    <citation type="submission" date="2023-12" db="EMBL/GenBank/DDBJ databases">
        <title>Novel species of the genus Arcicella isolated from rivers.</title>
        <authorList>
            <person name="Lu H."/>
        </authorList>
    </citation>
    <scope>NUCLEOTIDE SEQUENCE [LARGE SCALE GENOMIC DNA]</scope>
    <source>
        <strain evidence="5 6">DC25W</strain>
    </source>
</reference>